<evidence type="ECO:0000256" key="1">
    <source>
        <dbReference type="SAM" id="Coils"/>
    </source>
</evidence>
<dbReference type="Proteomes" id="UP000199208">
    <property type="component" value="Unassembled WGS sequence"/>
</dbReference>
<keyword evidence="4" id="KW-1185">Reference proteome</keyword>
<evidence type="ECO:0000256" key="2">
    <source>
        <dbReference type="SAM" id="MobiDB-lite"/>
    </source>
</evidence>
<evidence type="ECO:0000313" key="3">
    <source>
        <dbReference type="EMBL" id="SCZ79578.1"/>
    </source>
</evidence>
<accession>A0A1G5S0E5</accession>
<dbReference type="AlphaFoldDB" id="A0A1G5S0E5"/>
<feature type="coiled-coil region" evidence="1">
    <location>
        <begin position="2"/>
        <end position="36"/>
    </location>
</feature>
<organism evidence="3 4">
    <name type="scientific">Acidaminobacter hydrogenoformans DSM 2784</name>
    <dbReference type="NCBI Taxonomy" id="1120920"/>
    <lineage>
        <taxon>Bacteria</taxon>
        <taxon>Bacillati</taxon>
        <taxon>Bacillota</taxon>
        <taxon>Clostridia</taxon>
        <taxon>Peptostreptococcales</taxon>
        <taxon>Acidaminobacteraceae</taxon>
        <taxon>Acidaminobacter</taxon>
    </lineage>
</organism>
<evidence type="ECO:0000313" key="4">
    <source>
        <dbReference type="Proteomes" id="UP000199208"/>
    </source>
</evidence>
<dbReference type="EMBL" id="FMWL01000008">
    <property type="protein sequence ID" value="SCZ79578.1"/>
    <property type="molecule type" value="Genomic_DNA"/>
</dbReference>
<proteinExistence type="predicted"/>
<feature type="region of interest" description="Disordered" evidence="2">
    <location>
        <begin position="55"/>
        <end position="76"/>
    </location>
</feature>
<reference evidence="3 4" key="1">
    <citation type="submission" date="2016-10" db="EMBL/GenBank/DDBJ databases">
        <authorList>
            <person name="de Groot N.N."/>
        </authorList>
    </citation>
    <scope>NUCLEOTIDE SEQUENCE [LARGE SCALE GENOMIC DNA]</scope>
    <source>
        <strain evidence="3 4">DSM 2784</strain>
    </source>
</reference>
<sequence>MSETMLQKVADLNNKRKALLSELKQLEEEIKLAKEAYKSSSDPDPEVLEHWNVEHEGPVHSEEEEPKLFEREKIFD</sequence>
<gene>
    <name evidence="3" type="ORF">SAMN03080599_01826</name>
</gene>
<protein>
    <submittedName>
        <fullName evidence="3">Uncharacterized protein</fullName>
    </submittedName>
</protein>
<keyword evidence="1" id="KW-0175">Coiled coil</keyword>
<dbReference type="RefSeq" id="WP_092590739.1">
    <property type="nucleotide sequence ID" value="NZ_FMWL01000008.1"/>
</dbReference>
<name>A0A1G5S0E5_9FIRM</name>